<dbReference type="RefSeq" id="WP_082747932.1">
    <property type="nucleotide sequence ID" value="NZ_LNCU01000117.1"/>
</dbReference>
<feature type="domain" description="DUF6916" evidence="1">
    <location>
        <begin position="10"/>
        <end position="99"/>
    </location>
</feature>
<dbReference type="InterPro" id="IPR054209">
    <property type="entry name" value="DUF6916"/>
</dbReference>
<reference evidence="2 3" key="1">
    <citation type="submission" date="2015-11" db="EMBL/GenBank/DDBJ databases">
        <title>Draft Genome Sequence of the Strain BR 10303 (Bradyrhizobium sp.) isolated from nodules of Centrolobium paraense.</title>
        <authorList>
            <person name="Zelli J.E."/>
            <person name="Simoes-Araujo J.L."/>
            <person name="Barauna A.C."/>
            <person name="Silva K."/>
        </authorList>
    </citation>
    <scope>NUCLEOTIDE SEQUENCE [LARGE SCALE GENOMIC DNA]</scope>
    <source>
        <strain evidence="2 3">BR 10303</strain>
    </source>
</reference>
<name>A0A109JCB9_9BRAD</name>
<evidence type="ECO:0000313" key="2">
    <source>
        <dbReference type="EMBL" id="KWV46306.1"/>
    </source>
</evidence>
<organism evidence="2 3">
    <name type="scientific">Bradyrhizobium macuxiense</name>
    <dbReference type="NCBI Taxonomy" id="1755647"/>
    <lineage>
        <taxon>Bacteria</taxon>
        <taxon>Pseudomonadati</taxon>
        <taxon>Pseudomonadota</taxon>
        <taxon>Alphaproteobacteria</taxon>
        <taxon>Hyphomicrobiales</taxon>
        <taxon>Nitrobacteraceae</taxon>
        <taxon>Bradyrhizobium</taxon>
    </lineage>
</organism>
<protein>
    <recommendedName>
        <fullName evidence="1">DUF6916 domain-containing protein</fullName>
    </recommendedName>
</protein>
<gene>
    <name evidence="2" type="ORF">AS156_21640</name>
</gene>
<evidence type="ECO:0000313" key="3">
    <source>
        <dbReference type="Proteomes" id="UP000057737"/>
    </source>
</evidence>
<evidence type="ECO:0000259" key="1">
    <source>
        <dbReference type="Pfam" id="PF21880"/>
    </source>
</evidence>
<dbReference type="Proteomes" id="UP000057737">
    <property type="component" value="Unassembled WGS sequence"/>
</dbReference>
<accession>A0A109JCB9</accession>
<dbReference type="EMBL" id="LNCU01000117">
    <property type="protein sequence ID" value="KWV46306.1"/>
    <property type="molecule type" value="Genomic_DNA"/>
</dbReference>
<sequence length="100" mass="10863">MMSAADLAKLKFDDFSRHLDETFDMQTDGGVVSLKLAKVEPLGHAKREGGAFSVLFVAPAGPRLRQSIYPVVHPDLGRMEIFLVPIGPMADGNGYQSIFA</sequence>
<proteinExistence type="predicted"/>
<dbReference type="Pfam" id="PF21880">
    <property type="entry name" value="DUF6916"/>
    <property type="match status" value="1"/>
</dbReference>
<keyword evidence="3" id="KW-1185">Reference proteome</keyword>
<dbReference type="AlphaFoldDB" id="A0A109JCB9"/>
<comment type="caution">
    <text evidence="2">The sequence shown here is derived from an EMBL/GenBank/DDBJ whole genome shotgun (WGS) entry which is preliminary data.</text>
</comment>
<dbReference type="OrthoDB" id="8926597at2"/>